<dbReference type="Proteomes" id="UP000095284">
    <property type="component" value="Unplaced"/>
</dbReference>
<proteinExistence type="predicted"/>
<dbReference type="WBParaSite" id="BXY_1143900.1">
    <property type="protein sequence ID" value="BXY_1143900.1"/>
    <property type="gene ID" value="BXY_1143900"/>
</dbReference>
<accession>A0A1I7SEI0</accession>
<evidence type="ECO:0000313" key="1">
    <source>
        <dbReference type="Proteomes" id="UP000095284"/>
    </source>
</evidence>
<organism evidence="1 2">
    <name type="scientific">Bursaphelenchus xylophilus</name>
    <name type="common">Pinewood nematode worm</name>
    <name type="synonym">Aphelenchoides xylophilus</name>
    <dbReference type="NCBI Taxonomy" id="6326"/>
    <lineage>
        <taxon>Eukaryota</taxon>
        <taxon>Metazoa</taxon>
        <taxon>Ecdysozoa</taxon>
        <taxon>Nematoda</taxon>
        <taxon>Chromadorea</taxon>
        <taxon>Rhabditida</taxon>
        <taxon>Tylenchina</taxon>
        <taxon>Tylenchomorpha</taxon>
        <taxon>Aphelenchoidea</taxon>
        <taxon>Aphelenchoididae</taxon>
        <taxon>Bursaphelenchus</taxon>
    </lineage>
</organism>
<name>A0A1I7SEI0_BURXY</name>
<dbReference type="AlphaFoldDB" id="A0A1I7SEI0"/>
<sequence>MLRCLAPTLGSGAGAAPKISGSALALGSEPEPLRAGSGAQMALNSSNPAHCETVRLLLPDDTTSSLVSTTPKIKSYGAATAKPRRFNENPTAVRLSWHNINVIHTQTGRKILQNVSGKCWAQTAKRKLLFLAGFEWNVWIFVSGRM</sequence>
<evidence type="ECO:0000313" key="2">
    <source>
        <dbReference type="WBParaSite" id="BXY_1143900.1"/>
    </source>
</evidence>
<reference evidence="2" key="1">
    <citation type="submission" date="2016-11" db="UniProtKB">
        <authorList>
            <consortium name="WormBaseParasite"/>
        </authorList>
    </citation>
    <scope>IDENTIFICATION</scope>
</reference>
<protein>
    <submittedName>
        <fullName evidence="2">Secreted protein</fullName>
    </submittedName>
</protein>